<dbReference type="CDD" id="cd04301">
    <property type="entry name" value="NAT_SF"/>
    <property type="match status" value="1"/>
</dbReference>
<sequence>MSNTARVLDFPQPVPQAPSAYWVESLADGTHVLIRPLRPEDREREREFIQRLSPEARRFRFLGTVKDVSPQLLDQLMDVDYQDRMAFVALTHEDGKLVEVGISRYAATEADKQCECAVAVADDWHGRGLSAALMNHLIEEARQNGFEKMVSVDLMDDRRIRDLSAQLGFRAERDPNDSSLVIHNLQL</sequence>
<protein>
    <submittedName>
        <fullName evidence="2">Acetyltransferase (GNAT) family protein</fullName>
    </submittedName>
</protein>
<dbReference type="SUPFAM" id="SSF55729">
    <property type="entry name" value="Acyl-CoA N-acyltransferases (Nat)"/>
    <property type="match status" value="1"/>
</dbReference>
<dbReference type="STRING" id="137658.SAMN05216186_115112"/>
<feature type="domain" description="N-acetyltransferase" evidence="1">
    <location>
        <begin position="32"/>
        <end position="186"/>
    </location>
</feature>
<dbReference type="Gene3D" id="3.40.630.30">
    <property type="match status" value="1"/>
</dbReference>
<dbReference type="EMBL" id="FNFD01000015">
    <property type="protein sequence ID" value="SDL15254.1"/>
    <property type="molecule type" value="Genomic_DNA"/>
</dbReference>
<dbReference type="PROSITE" id="PS51186">
    <property type="entry name" value="GNAT"/>
    <property type="match status" value="1"/>
</dbReference>
<dbReference type="Pfam" id="PF00583">
    <property type="entry name" value="Acetyltransf_1"/>
    <property type="match status" value="1"/>
</dbReference>
<dbReference type="InterPro" id="IPR016181">
    <property type="entry name" value="Acyl_CoA_acyltransferase"/>
</dbReference>
<dbReference type="InterPro" id="IPR000182">
    <property type="entry name" value="GNAT_dom"/>
</dbReference>
<keyword evidence="3" id="KW-1185">Reference proteome</keyword>
<evidence type="ECO:0000313" key="2">
    <source>
        <dbReference type="EMBL" id="SDL15254.1"/>
    </source>
</evidence>
<proteinExistence type="predicted"/>
<organism evidence="2 3">
    <name type="scientific">Pseudomonas indica</name>
    <dbReference type="NCBI Taxonomy" id="137658"/>
    <lineage>
        <taxon>Bacteria</taxon>
        <taxon>Pseudomonadati</taxon>
        <taxon>Pseudomonadota</taxon>
        <taxon>Gammaproteobacteria</taxon>
        <taxon>Pseudomonadales</taxon>
        <taxon>Pseudomonadaceae</taxon>
        <taxon>Pseudomonas</taxon>
    </lineage>
</organism>
<evidence type="ECO:0000313" key="3">
    <source>
        <dbReference type="Proteomes" id="UP000198706"/>
    </source>
</evidence>
<reference evidence="2 3" key="1">
    <citation type="submission" date="2016-10" db="EMBL/GenBank/DDBJ databases">
        <authorList>
            <person name="de Groot N.N."/>
        </authorList>
    </citation>
    <scope>NUCLEOTIDE SEQUENCE [LARGE SCALE GENOMIC DNA]</scope>
    <source>
        <strain evidence="2 3">JCM 21544</strain>
    </source>
</reference>
<accession>A0A1G9HRB7</accession>
<dbReference type="RefSeq" id="WP_084336426.1">
    <property type="nucleotide sequence ID" value="NZ_CBKZNZ010000005.1"/>
</dbReference>
<dbReference type="GO" id="GO:0016747">
    <property type="term" value="F:acyltransferase activity, transferring groups other than amino-acyl groups"/>
    <property type="evidence" value="ECO:0007669"/>
    <property type="project" value="InterPro"/>
</dbReference>
<keyword evidence="2" id="KW-0808">Transferase</keyword>
<dbReference type="Proteomes" id="UP000198706">
    <property type="component" value="Unassembled WGS sequence"/>
</dbReference>
<name>A0A1G9HRB7_9PSED</name>
<dbReference type="AlphaFoldDB" id="A0A1G9HRB7"/>
<gene>
    <name evidence="2" type="ORF">SAMN05216186_115112</name>
</gene>
<evidence type="ECO:0000259" key="1">
    <source>
        <dbReference type="PROSITE" id="PS51186"/>
    </source>
</evidence>